<dbReference type="OrthoDB" id="9798754at2"/>
<feature type="compositionally biased region" description="Low complexity" evidence="1">
    <location>
        <begin position="112"/>
        <end position="129"/>
    </location>
</feature>
<name>A0A433X439_9HYPH</name>
<organism evidence="3 4">
    <name type="scientific">Arsenicitalea aurantiaca</name>
    <dbReference type="NCBI Taxonomy" id="1783274"/>
    <lineage>
        <taxon>Bacteria</taxon>
        <taxon>Pseudomonadati</taxon>
        <taxon>Pseudomonadota</taxon>
        <taxon>Alphaproteobacteria</taxon>
        <taxon>Hyphomicrobiales</taxon>
        <taxon>Devosiaceae</taxon>
        <taxon>Arsenicitalea</taxon>
    </lineage>
</organism>
<feature type="region of interest" description="Disordered" evidence="1">
    <location>
        <begin position="112"/>
        <end position="137"/>
    </location>
</feature>
<dbReference type="InterPro" id="IPR047216">
    <property type="entry name" value="Endonuclease_DUF559_bact"/>
</dbReference>
<accession>A0A433X439</accession>
<evidence type="ECO:0000256" key="1">
    <source>
        <dbReference type="SAM" id="MobiDB-lite"/>
    </source>
</evidence>
<dbReference type="Proteomes" id="UP000281547">
    <property type="component" value="Unassembled WGS sequence"/>
</dbReference>
<dbReference type="PANTHER" id="PTHR38590:SF1">
    <property type="entry name" value="BLL0828 PROTEIN"/>
    <property type="match status" value="1"/>
</dbReference>
<sequence length="151" mass="16778">MNSEHARALRRAPSSAELRMWRLLHPFRTGGYHFRKQAPIGPYVADFACHHARLIIEVDGDSHYSGAGLARDARRDAALEADGYTVLHFSNTDLRESPDGVFARIAEVLTSRPPTGLRRPPSPSLPTRGRVSDRADAGRAELLLATKDLRR</sequence>
<dbReference type="InterPro" id="IPR007569">
    <property type="entry name" value="DUF559"/>
</dbReference>
<dbReference type="Gene3D" id="3.40.960.10">
    <property type="entry name" value="VSR Endonuclease"/>
    <property type="match status" value="1"/>
</dbReference>
<gene>
    <name evidence="3" type="ORF">EMQ25_15650</name>
</gene>
<dbReference type="InterPro" id="IPR011335">
    <property type="entry name" value="Restrct_endonuc-II-like"/>
</dbReference>
<dbReference type="SUPFAM" id="SSF52980">
    <property type="entry name" value="Restriction endonuclease-like"/>
    <property type="match status" value="1"/>
</dbReference>
<comment type="caution">
    <text evidence="3">The sequence shown here is derived from an EMBL/GenBank/DDBJ whole genome shotgun (WGS) entry which is preliminary data.</text>
</comment>
<evidence type="ECO:0000313" key="3">
    <source>
        <dbReference type="EMBL" id="RUT28822.1"/>
    </source>
</evidence>
<dbReference type="AlphaFoldDB" id="A0A433X439"/>
<dbReference type="EMBL" id="RZNJ01000006">
    <property type="protein sequence ID" value="RUT28822.1"/>
    <property type="molecule type" value="Genomic_DNA"/>
</dbReference>
<keyword evidence="3" id="KW-0540">Nuclease</keyword>
<dbReference type="PANTHER" id="PTHR38590">
    <property type="entry name" value="BLL0828 PROTEIN"/>
    <property type="match status" value="1"/>
</dbReference>
<feature type="domain" description="DUF559" evidence="2">
    <location>
        <begin position="4"/>
        <end position="109"/>
    </location>
</feature>
<reference evidence="3 4" key="1">
    <citation type="journal article" date="2016" name="Int. J. Syst. Evol. Microbiol.">
        <title>Arsenicitalea aurantiaca gen. nov., sp. nov., a new member of the family Hyphomicrobiaceae, isolated from high-arsenic sediment.</title>
        <authorList>
            <person name="Mu Y."/>
            <person name="Zhou L."/>
            <person name="Zeng X.C."/>
            <person name="Liu L."/>
            <person name="Pan Y."/>
            <person name="Chen X."/>
            <person name="Wang J."/>
            <person name="Li S."/>
            <person name="Li W.J."/>
            <person name="Wang Y."/>
        </authorList>
    </citation>
    <scope>NUCLEOTIDE SEQUENCE [LARGE SCALE GENOMIC DNA]</scope>
    <source>
        <strain evidence="3 4">42-50</strain>
    </source>
</reference>
<dbReference type="CDD" id="cd01038">
    <property type="entry name" value="Endonuclease_DUF559"/>
    <property type="match status" value="1"/>
</dbReference>
<keyword evidence="3" id="KW-0255">Endonuclease</keyword>
<keyword evidence="3" id="KW-0378">Hydrolase</keyword>
<dbReference type="Pfam" id="PF04480">
    <property type="entry name" value="DUF559"/>
    <property type="match status" value="1"/>
</dbReference>
<proteinExistence type="predicted"/>
<dbReference type="GO" id="GO:0004519">
    <property type="term" value="F:endonuclease activity"/>
    <property type="evidence" value="ECO:0007669"/>
    <property type="project" value="UniProtKB-KW"/>
</dbReference>
<protein>
    <submittedName>
        <fullName evidence="3">Endonuclease domain-containing protein</fullName>
    </submittedName>
</protein>
<dbReference type="RefSeq" id="WP_127189546.1">
    <property type="nucleotide sequence ID" value="NZ_RZNJ01000006.1"/>
</dbReference>
<keyword evidence="4" id="KW-1185">Reference proteome</keyword>
<evidence type="ECO:0000259" key="2">
    <source>
        <dbReference type="Pfam" id="PF04480"/>
    </source>
</evidence>
<evidence type="ECO:0000313" key="4">
    <source>
        <dbReference type="Proteomes" id="UP000281547"/>
    </source>
</evidence>